<dbReference type="Gene3D" id="1.10.10.60">
    <property type="entry name" value="Homeodomain-like"/>
    <property type="match status" value="1"/>
</dbReference>
<name>A0A437NVJ1_9HYPH</name>
<gene>
    <name evidence="5" type="ORF">EOE48_25705</name>
</gene>
<proteinExistence type="predicted"/>
<keyword evidence="3" id="KW-0804">Transcription</keyword>
<dbReference type="InterPro" id="IPR009057">
    <property type="entry name" value="Homeodomain-like_sf"/>
</dbReference>
<feature type="domain" description="HTH araC/xylS-type" evidence="4">
    <location>
        <begin position="244"/>
        <end position="343"/>
    </location>
</feature>
<dbReference type="GO" id="GO:0043565">
    <property type="term" value="F:sequence-specific DNA binding"/>
    <property type="evidence" value="ECO:0007669"/>
    <property type="project" value="InterPro"/>
</dbReference>
<keyword evidence="2" id="KW-0238">DNA-binding</keyword>
<dbReference type="Pfam" id="PF12833">
    <property type="entry name" value="HTH_18"/>
    <property type="match status" value="1"/>
</dbReference>
<protein>
    <submittedName>
        <fullName evidence="5">AraC family transcriptional regulator</fullName>
    </submittedName>
</protein>
<keyword evidence="1" id="KW-0805">Transcription regulation</keyword>
<dbReference type="Proteomes" id="UP000286997">
    <property type="component" value="Unassembled WGS sequence"/>
</dbReference>
<dbReference type="SUPFAM" id="SSF46689">
    <property type="entry name" value="Homeodomain-like"/>
    <property type="match status" value="2"/>
</dbReference>
<accession>A0A437NVJ1</accession>
<dbReference type="InterPro" id="IPR018062">
    <property type="entry name" value="HTH_AraC-typ_CS"/>
</dbReference>
<dbReference type="PANTHER" id="PTHR46796:SF12">
    <property type="entry name" value="HTH-TYPE DNA-BINDING TRANSCRIPTIONAL ACTIVATOR EUTR"/>
    <property type="match status" value="1"/>
</dbReference>
<keyword evidence="6" id="KW-1185">Reference proteome</keyword>
<evidence type="ECO:0000313" key="5">
    <source>
        <dbReference type="EMBL" id="RVU13938.1"/>
    </source>
</evidence>
<dbReference type="EMBL" id="SACP01000039">
    <property type="protein sequence ID" value="RVU13938.1"/>
    <property type="molecule type" value="Genomic_DNA"/>
</dbReference>
<evidence type="ECO:0000256" key="3">
    <source>
        <dbReference type="ARBA" id="ARBA00023163"/>
    </source>
</evidence>
<dbReference type="GO" id="GO:0003700">
    <property type="term" value="F:DNA-binding transcription factor activity"/>
    <property type="evidence" value="ECO:0007669"/>
    <property type="project" value="InterPro"/>
</dbReference>
<dbReference type="AlphaFoldDB" id="A0A437NVJ1"/>
<dbReference type="InterPro" id="IPR018060">
    <property type="entry name" value="HTH_AraC"/>
</dbReference>
<evidence type="ECO:0000256" key="2">
    <source>
        <dbReference type="ARBA" id="ARBA00023125"/>
    </source>
</evidence>
<dbReference type="PANTHER" id="PTHR46796">
    <property type="entry name" value="HTH-TYPE TRANSCRIPTIONAL ACTIVATOR RHAS-RELATED"/>
    <property type="match status" value="1"/>
</dbReference>
<evidence type="ECO:0000259" key="4">
    <source>
        <dbReference type="PROSITE" id="PS01124"/>
    </source>
</evidence>
<sequence length="346" mass="38163">MRARPGGMAHRTGAVSDMPLQDRRREDIWFPQSFFRLRIASARQIDEVNASGGIAVNFSRTGSGAADIEIEGTQTASLSFWSTRSSSGFLTVPKFNADLLTLRFVESGRMIRRDSGREHLGSGGYAMLVAFEEMRNEEASGDFAAVSGTISRASLMASYEVLEGAPHGAFPQLEPVAPMDTPPMRALHLSFRALQARLRRAGIQSDLFRTLLEEILSYQLLTAWPGKKPHREAKRVSRHSHHLGRALDYIDGHLSQLLRLSDIAAAAGISVRSLQISFQAELGRTPTQVIADRRLDAAHRDLAGGSDDAVGAVARRWGFTHMGDFGRRYRERFGCTPTQTRRGRGS</sequence>
<dbReference type="InterPro" id="IPR050204">
    <property type="entry name" value="AraC_XylS_family_regulators"/>
</dbReference>
<dbReference type="PROSITE" id="PS01124">
    <property type="entry name" value="HTH_ARAC_FAMILY_2"/>
    <property type="match status" value="1"/>
</dbReference>
<dbReference type="PROSITE" id="PS00041">
    <property type="entry name" value="HTH_ARAC_FAMILY_1"/>
    <property type="match status" value="1"/>
</dbReference>
<dbReference type="SMART" id="SM00342">
    <property type="entry name" value="HTH_ARAC"/>
    <property type="match status" value="1"/>
</dbReference>
<evidence type="ECO:0000256" key="1">
    <source>
        <dbReference type="ARBA" id="ARBA00023015"/>
    </source>
</evidence>
<reference evidence="5 6" key="1">
    <citation type="submission" date="2019-01" db="EMBL/GenBank/DDBJ databases">
        <authorList>
            <person name="Chen W.-M."/>
        </authorList>
    </citation>
    <scope>NUCLEOTIDE SEQUENCE [LARGE SCALE GENOMIC DNA]</scope>
    <source>
        <strain evidence="5 6">TER-1</strain>
    </source>
</reference>
<dbReference type="OrthoDB" id="7285481at2"/>
<evidence type="ECO:0000313" key="6">
    <source>
        <dbReference type="Proteomes" id="UP000286997"/>
    </source>
</evidence>
<comment type="caution">
    <text evidence="5">The sequence shown here is derived from an EMBL/GenBank/DDBJ whole genome shotgun (WGS) entry which is preliminary data.</text>
</comment>
<organism evidence="5 6">
    <name type="scientific">Methylobacterium oryzihabitans</name>
    <dbReference type="NCBI Taxonomy" id="2499852"/>
    <lineage>
        <taxon>Bacteria</taxon>
        <taxon>Pseudomonadati</taxon>
        <taxon>Pseudomonadota</taxon>
        <taxon>Alphaproteobacteria</taxon>
        <taxon>Hyphomicrobiales</taxon>
        <taxon>Methylobacteriaceae</taxon>
        <taxon>Methylobacterium</taxon>
    </lineage>
</organism>